<dbReference type="Proteomes" id="UP001374584">
    <property type="component" value="Unassembled WGS sequence"/>
</dbReference>
<comment type="caution">
    <text evidence="1">The sequence shown here is derived from an EMBL/GenBank/DDBJ whole genome shotgun (WGS) entry which is preliminary data.</text>
</comment>
<accession>A0AAN9NLD4</accession>
<organism evidence="1 2">
    <name type="scientific">Phaseolus coccineus</name>
    <name type="common">Scarlet runner bean</name>
    <name type="synonym">Phaseolus multiflorus</name>
    <dbReference type="NCBI Taxonomy" id="3886"/>
    <lineage>
        <taxon>Eukaryota</taxon>
        <taxon>Viridiplantae</taxon>
        <taxon>Streptophyta</taxon>
        <taxon>Embryophyta</taxon>
        <taxon>Tracheophyta</taxon>
        <taxon>Spermatophyta</taxon>
        <taxon>Magnoliopsida</taxon>
        <taxon>eudicotyledons</taxon>
        <taxon>Gunneridae</taxon>
        <taxon>Pentapetalae</taxon>
        <taxon>rosids</taxon>
        <taxon>fabids</taxon>
        <taxon>Fabales</taxon>
        <taxon>Fabaceae</taxon>
        <taxon>Papilionoideae</taxon>
        <taxon>50 kb inversion clade</taxon>
        <taxon>NPAAA clade</taxon>
        <taxon>indigoferoid/millettioid clade</taxon>
        <taxon>Phaseoleae</taxon>
        <taxon>Phaseolus</taxon>
    </lineage>
</organism>
<sequence length="88" mass="10192">MRFLEAVLEVSGDPHGGEWALSRQKSLRIEHGSALGIFLGTIRKEGGRDLGKVRPIKRETVRFETPIRVRVLNVEAEQKQKEREKQWR</sequence>
<name>A0AAN9NLD4_PHACN</name>
<keyword evidence="2" id="KW-1185">Reference proteome</keyword>
<dbReference type="AlphaFoldDB" id="A0AAN9NLD4"/>
<gene>
    <name evidence="1" type="ORF">VNO80_08350</name>
</gene>
<proteinExistence type="predicted"/>
<dbReference type="EMBL" id="JAYMYR010000003">
    <property type="protein sequence ID" value="KAK7374907.1"/>
    <property type="molecule type" value="Genomic_DNA"/>
</dbReference>
<evidence type="ECO:0000313" key="2">
    <source>
        <dbReference type="Proteomes" id="UP001374584"/>
    </source>
</evidence>
<protein>
    <submittedName>
        <fullName evidence="1">Uncharacterized protein</fullName>
    </submittedName>
</protein>
<reference evidence="1 2" key="1">
    <citation type="submission" date="2024-01" db="EMBL/GenBank/DDBJ databases">
        <title>The genomes of 5 underutilized Papilionoideae crops provide insights into root nodulation and disease resistanc.</title>
        <authorList>
            <person name="Jiang F."/>
        </authorList>
    </citation>
    <scope>NUCLEOTIDE SEQUENCE [LARGE SCALE GENOMIC DNA]</scope>
    <source>
        <strain evidence="1">JINMINGXINNONG_FW02</strain>
        <tissue evidence="1">Leaves</tissue>
    </source>
</reference>
<evidence type="ECO:0000313" key="1">
    <source>
        <dbReference type="EMBL" id="KAK7374907.1"/>
    </source>
</evidence>